<keyword evidence="1" id="KW-0810">Translation regulation</keyword>
<proteinExistence type="predicted"/>
<reference evidence="2 3" key="1">
    <citation type="journal article" date="2016" name="Nat. Commun.">
        <title>Thousands of microbial genomes shed light on interconnected biogeochemical processes in an aquifer system.</title>
        <authorList>
            <person name="Anantharaman K."/>
            <person name="Brown C.T."/>
            <person name="Hug L.A."/>
            <person name="Sharon I."/>
            <person name="Castelle C.J."/>
            <person name="Probst A.J."/>
            <person name="Thomas B.C."/>
            <person name="Singh A."/>
            <person name="Wilkins M.J."/>
            <person name="Karaoz U."/>
            <person name="Brodie E.L."/>
            <person name="Williams K.H."/>
            <person name="Hubbard S.S."/>
            <person name="Banfield J.F."/>
        </authorList>
    </citation>
    <scope>NUCLEOTIDE SEQUENCE [LARGE SCALE GENOMIC DNA]</scope>
</reference>
<sequence length="108" mass="12349">MKIEISSKNMELLPSLVEYVNEKLGSLDRHVQKYEQKGELTLRVRIGRITAHHQKGEVFEASAYLDLPGPNIHVEKTSEDMHTAIDMARAALAQEIEKHKEKRGDKRS</sequence>
<accession>A0A1G2CDV4</accession>
<evidence type="ECO:0000313" key="3">
    <source>
        <dbReference type="Proteomes" id="UP000179059"/>
    </source>
</evidence>
<dbReference type="Proteomes" id="UP000179059">
    <property type="component" value="Unassembled WGS sequence"/>
</dbReference>
<gene>
    <name evidence="2" type="ORF">A2855_01550</name>
</gene>
<protein>
    <submittedName>
        <fullName evidence="2">Ribosomal subunit interface protein</fullName>
    </submittedName>
</protein>
<comment type="caution">
    <text evidence="2">The sequence shown here is derived from an EMBL/GenBank/DDBJ whole genome shotgun (WGS) entry which is preliminary data.</text>
</comment>
<dbReference type="Pfam" id="PF02482">
    <property type="entry name" value="Ribosomal_S30AE"/>
    <property type="match status" value="1"/>
</dbReference>
<dbReference type="GO" id="GO:0045900">
    <property type="term" value="P:negative regulation of translational elongation"/>
    <property type="evidence" value="ECO:0007669"/>
    <property type="project" value="TreeGrafter"/>
</dbReference>
<dbReference type="SUPFAM" id="SSF69754">
    <property type="entry name" value="Ribosome binding protein Y (YfiA homologue)"/>
    <property type="match status" value="1"/>
</dbReference>
<dbReference type="EMBL" id="MHKX01000001">
    <property type="protein sequence ID" value="OGY98840.1"/>
    <property type="molecule type" value="Genomic_DNA"/>
</dbReference>
<dbReference type="PANTHER" id="PTHR33231:SF1">
    <property type="entry name" value="30S RIBOSOMAL PROTEIN"/>
    <property type="match status" value="1"/>
</dbReference>
<dbReference type="AlphaFoldDB" id="A0A1G2CDV4"/>
<name>A0A1G2CDV4_9BACT</name>
<dbReference type="PANTHER" id="PTHR33231">
    <property type="entry name" value="30S RIBOSOMAL PROTEIN"/>
    <property type="match status" value="1"/>
</dbReference>
<dbReference type="InterPro" id="IPR003489">
    <property type="entry name" value="RHF/RaiA"/>
</dbReference>
<dbReference type="STRING" id="1798647.A2855_01550"/>
<dbReference type="CDD" id="cd00552">
    <property type="entry name" value="RaiA"/>
    <property type="match status" value="1"/>
</dbReference>
<evidence type="ECO:0000313" key="2">
    <source>
        <dbReference type="EMBL" id="OGY98840.1"/>
    </source>
</evidence>
<dbReference type="GO" id="GO:0022627">
    <property type="term" value="C:cytosolic small ribosomal subunit"/>
    <property type="evidence" value="ECO:0007669"/>
    <property type="project" value="TreeGrafter"/>
</dbReference>
<evidence type="ECO:0000256" key="1">
    <source>
        <dbReference type="ARBA" id="ARBA00022845"/>
    </source>
</evidence>
<dbReference type="GO" id="GO:0043024">
    <property type="term" value="F:ribosomal small subunit binding"/>
    <property type="evidence" value="ECO:0007669"/>
    <property type="project" value="TreeGrafter"/>
</dbReference>
<dbReference type="InterPro" id="IPR050574">
    <property type="entry name" value="HPF/YfiA_ribosome-assoc"/>
</dbReference>
<dbReference type="NCBIfam" id="TIGR00741">
    <property type="entry name" value="yfiA"/>
    <property type="match status" value="1"/>
</dbReference>
<dbReference type="InterPro" id="IPR036567">
    <property type="entry name" value="RHF-like"/>
</dbReference>
<dbReference type="Gene3D" id="3.30.160.100">
    <property type="entry name" value="Ribosome hibernation promotion factor-like"/>
    <property type="match status" value="1"/>
</dbReference>
<organism evidence="2 3">
    <name type="scientific">Candidatus Liptonbacteria bacterium RIFCSPHIGHO2_01_FULL_57_28</name>
    <dbReference type="NCBI Taxonomy" id="1798647"/>
    <lineage>
        <taxon>Bacteria</taxon>
        <taxon>Candidatus Liptoniibacteriota</taxon>
    </lineage>
</organism>